<comment type="caution">
    <text evidence="4">The sequence shown here is derived from an EMBL/GenBank/DDBJ whole genome shotgun (WGS) entry which is preliminary data.</text>
</comment>
<accession>A0A972F9C4</accession>
<gene>
    <name evidence="4" type="ORF">GPA21_17115</name>
</gene>
<keyword evidence="5" id="KW-1185">Reference proteome</keyword>
<keyword evidence="1 2" id="KW-0597">Phosphoprotein</keyword>
<dbReference type="Proteomes" id="UP000599523">
    <property type="component" value="Unassembled WGS sequence"/>
</dbReference>
<evidence type="ECO:0000256" key="2">
    <source>
        <dbReference type="PROSITE-ProRule" id="PRU00169"/>
    </source>
</evidence>
<proteinExistence type="predicted"/>
<feature type="modified residue" description="4-aspartylphosphate" evidence="2">
    <location>
        <position position="57"/>
    </location>
</feature>
<sequence length="126" mass="13819">MKTAKPRIVLIEDNELSRTLLRSILRNAGYEVIGEARDGLSGLEVVDRLQPDLVCLDVVMPKLDGMNVLAELRRETPDIPVIMITGHTDREAVENMIKEGASGIVVKPFNTTKVLAAVERSLAARA</sequence>
<protein>
    <submittedName>
        <fullName evidence="4">Response regulator</fullName>
    </submittedName>
</protein>
<reference evidence="4" key="1">
    <citation type="submission" date="2019-12" db="EMBL/GenBank/DDBJ databases">
        <title>Comparative genomics gives insights into the taxonomy of the Azoarcus-Aromatoleum group and reveals separate origins of nif in the plant-associated Azoarcus and non-plant-associated Aromatoleum sub-groups.</title>
        <authorList>
            <person name="Lafos M."/>
            <person name="Maluk M."/>
            <person name="Batista M."/>
            <person name="Junghare M."/>
            <person name="Carmona M."/>
            <person name="Faoro H."/>
            <person name="Cruz L.M."/>
            <person name="Battistoni F."/>
            <person name="De Souza E."/>
            <person name="Pedrosa F."/>
            <person name="Chen W.-M."/>
            <person name="Poole P.S."/>
            <person name="Dixon R.A."/>
            <person name="James E.K."/>
        </authorList>
    </citation>
    <scope>NUCLEOTIDE SEQUENCE</scope>
    <source>
        <strain evidence="4">NSC3</strain>
    </source>
</reference>
<dbReference type="SMART" id="SM00448">
    <property type="entry name" value="REC"/>
    <property type="match status" value="1"/>
</dbReference>
<dbReference type="EMBL" id="WTVM01000143">
    <property type="protein sequence ID" value="NMG04676.1"/>
    <property type="molecule type" value="Genomic_DNA"/>
</dbReference>
<dbReference type="AlphaFoldDB" id="A0A972F9C4"/>
<feature type="domain" description="Response regulatory" evidence="3">
    <location>
        <begin position="7"/>
        <end position="122"/>
    </location>
</feature>
<dbReference type="GO" id="GO:0000160">
    <property type="term" value="P:phosphorelay signal transduction system"/>
    <property type="evidence" value="ECO:0007669"/>
    <property type="project" value="InterPro"/>
</dbReference>
<evidence type="ECO:0000256" key="1">
    <source>
        <dbReference type="ARBA" id="ARBA00022553"/>
    </source>
</evidence>
<dbReference type="PANTHER" id="PTHR44591:SF3">
    <property type="entry name" value="RESPONSE REGULATORY DOMAIN-CONTAINING PROTEIN"/>
    <property type="match status" value="1"/>
</dbReference>
<dbReference type="Pfam" id="PF00072">
    <property type="entry name" value="Response_reg"/>
    <property type="match status" value="1"/>
</dbReference>
<dbReference type="InterPro" id="IPR011006">
    <property type="entry name" value="CheY-like_superfamily"/>
</dbReference>
<dbReference type="RefSeq" id="WP_168989322.1">
    <property type="nucleotide sequence ID" value="NZ_CAWPHM010000048.1"/>
</dbReference>
<dbReference type="InterPro" id="IPR001789">
    <property type="entry name" value="Sig_transdc_resp-reg_receiver"/>
</dbReference>
<dbReference type="PANTHER" id="PTHR44591">
    <property type="entry name" value="STRESS RESPONSE REGULATOR PROTEIN 1"/>
    <property type="match status" value="1"/>
</dbReference>
<evidence type="ECO:0000313" key="5">
    <source>
        <dbReference type="Proteomes" id="UP000599523"/>
    </source>
</evidence>
<dbReference type="SUPFAM" id="SSF52172">
    <property type="entry name" value="CheY-like"/>
    <property type="match status" value="1"/>
</dbReference>
<dbReference type="InterPro" id="IPR050595">
    <property type="entry name" value="Bact_response_regulator"/>
</dbReference>
<name>A0A972F9C4_9RHOO</name>
<dbReference type="PROSITE" id="PS50110">
    <property type="entry name" value="RESPONSE_REGULATORY"/>
    <property type="match status" value="1"/>
</dbReference>
<organism evidence="4 5">
    <name type="scientific">Azoarcus taiwanensis</name>
    <dbReference type="NCBI Taxonomy" id="666964"/>
    <lineage>
        <taxon>Bacteria</taxon>
        <taxon>Pseudomonadati</taxon>
        <taxon>Pseudomonadota</taxon>
        <taxon>Betaproteobacteria</taxon>
        <taxon>Rhodocyclales</taxon>
        <taxon>Zoogloeaceae</taxon>
        <taxon>Azoarcus</taxon>
    </lineage>
</organism>
<evidence type="ECO:0000313" key="4">
    <source>
        <dbReference type="EMBL" id="NMG04676.1"/>
    </source>
</evidence>
<evidence type="ECO:0000259" key="3">
    <source>
        <dbReference type="PROSITE" id="PS50110"/>
    </source>
</evidence>
<dbReference type="Gene3D" id="3.40.50.2300">
    <property type="match status" value="1"/>
</dbReference>